<feature type="domain" description="Pyruvate phosphate dikinase AMP/ATP-binding" evidence="16">
    <location>
        <begin position="301"/>
        <end position="353"/>
    </location>
</feature>
<dbReference type="InterPro" id="IPR015813">
    <property type="entry name" value="Pyrv/PenolPyrv_kinase-like_dom"/>
</dbReference>
<feature type="domain" description="Pyruvate phosphate dikinase AMP/ATP-binding" evidence="16">
    <location>
        <begin position="59"/>
        <end position="289"/>
    </location>
</feature>
<comment type="similarity">
    <text evidence="2">Belongs to the PEP-utilizing enzyme family.</text>
</comment>
<evidence type="ECO:0000259" key="15">
    <source>
        <dbReference type="Pfam" id="PF00391"/>
    </source>
</evidence>
<evidence type="ECO:0000259" key="16">
    <source>
        <dbReference type="Pfam" id="PF01326"/>
    </source>
</evidence>
<keyword evidence="9" id="KW-0067">ATP-binding</keyword>
<dbReference type="Gene3D" id="3.20.20.60">
    <property type="entry name" value="Phosphoenolpyruvate-binding domains"/>
    <property type="match status" value="1"/>
</dbReference>
<feature type="binding site" evidence="13">
    <location>
        <position position="764"/>
    </location>
    <ligand>
        <name>substrate</name>
    </ligand>
</feature>
<evidence type="ECO:0000256" key="3">
    <source>
        <dbReference type="ARBA" id="ARBA00011994"/>
    </source>
</evidence>
<feature type="domain" description="PEP-utilising enzyme C-terminal" evidence="17">
    <location>
        <begin position="519"/>
        <end position="867"/>
    </location>
</feature>
<dbReference type="Gene3D" id="3.50.30.10">
    <property type="entry name" value="Phosphohistidine domain"/>
    <property type="match status" value="1"/>
</dbReference>
<name>A0AAE9XJC8_9ENTE</name>
<feature type="binding site" evidence="13">
    <location>
        <position position="615"/>
    </location>
    <ligand>
        <name>substrate</name>
    </ligand>
</feature>
<dbReference type="Proteomes" id="UP001179600">
    <property type="component" value="Chromosome"/>
</dbReference>
<dbReference type="GO" id="GO:0016301">
    <property type="term" value="F:kinase activity"/>
    <property type="evidence" value="ECO:0007669"/>
    <property type="project" value="UniProtKB-KW"/>
</dbReference>
<feature type="binding site" evidence="14">
    <location>
        <position position="742"/>
    </location>
    <ligand>
        <name>Mg(2+)</name>
        <dbReference type="ChEBI" id="CHEBI:18420"/>
    </ligand>
</feature>
<dbReference type="PANTHER" id="PTHR22931">
    <property type="entry name" value="PHOSPHOENOLPYRUVATE DIKINASE-RELATED"/>
    <property type="match status" value="1"/>
</dbReference>
<evidence type="ECO:0000256" key="11">
    <source>
        <dbReference type="ARBA" id="ARBA00032883"/>
    </source>
</evidence>
<dbReference type="Gene3D" id="1.20.80.30">
    <property type="match status" value="1"/>
</dbReference>
<organism evidence="18 19">
    <name type="scientific">Vagococcus lutrae</name>
    <dbReference type="NCBI Taxonomy" id="81947"/>
    <lineage>
        <taxon>Bacteria</taxon>
        <taxon>Bacillati</taxon>
        <taxon>Bacillota</taxon>
        <taxon>Bacilli</taxon>
        <taxon>Lactobacillales</taxon>
        <taxon>Enterococcaceae</taxon>
        <taxon>Vagococcus</taxon>
    </lineage>
</organism>
<dbReference type="GO" id="GO:0046872">
    <property type="term" value="F:metal ion binding"/>
    <property type="evidence" value="ECO:0007669"/>
    <property type="project" value="UniProtKB-KW"/>
</dbReference>
<evidence type="ECO:0000256" key="2">
    <source>
        <dbReference type="ARBA" id="ARBA00007837"/>
    </source>
</evidence>
<feature type="active site" description="Tele-phosphohistidine intermediate" evidence="12">
    <location>
        <position position="453"/>
    </location>
</feature>
<protein>
    <recommendedName>
        <fullName evidence="4">Pyruvate, phosphate dikinase</fullName>
        <ecNumber evidence="3">2.7.9.1</ecNumber>
    </recommendedName>
    <alternativeName>
        <fullName evidence="11">Pyruvate, orthophosphate dikinase</fullName>
    </alternativeName>
</protein>
<evidence type="ECO:0000256" key="7">
    <source>
        <dbReference type="ARBA" id="ARBA00022741"/>
    </source>
</evidence>
<dbReference type="PANTHER" id="PTHR22931:SF9">
    <property type="entry name" value="PYRUVATE, PHOSPHATE DIKINASE 1, CHLOROPLASTIC"/>
    <property type="match status" value="1"/>
</dbReference>
<keyword evidence="7" id="KW-0547">Nucleotide-binding</keyword>
<dbReference type="GO" id="GO:0005524">
    <property type="term" value="F:ATP binding"/>
    <property type="evidence" value="ECO:0007669"/>
    <property type="project" value="UniProtKB-KW"/>
</dbReference>
<reference evidence="18" key="1">
    <citation type="submission" date="2023-01" db="EMBL/GenBank/DDBJ databases">
        <title>Oxazolidinone resistance genes in florfenicol resistant enterococci from beef cattle and veal calves at slaughter.</title>
        <authorList>
            <person name="Biggel M."/>
        </authorList>
    </citation>
    <scope>NUCLEOTIDE SEQUENCE</scope>
    <source>
        <strain evidence="18">K204-1</strain>
    </source>
</reference>
<evidence type="ECO:0000256" key="14">
    <source>
        <dbReference type="PIRSR" id="PIRSR000853-3"/>
    </source>
</evidence>
<feature type="binding site" evidence="13">
    <location>
        <position position="742"/>
    </location>
    <ligand>
        <name>substrate</name>
    </ligand>
</feature>
<feature type="binding site" evidence="13">
    <location>
        <position position="766"/>
    </location>
    <ligand>
        <name>substrate</name>
    </ligand>
</feature>
<dbReference type="InterPro" id="IPR040442">
    <property type="entry name" value="Pyrv_kinase-like_dom_sf"/>
</dbReference>
<dbReference type="AlphaFoldDB" id="A0AAE9XJC8"/>
<evidence type="ECO:0000256" key="1">
    <source>
        <dbReference type="ARBA" id="ARBA00001946"/>
    </source>
</evidence>
<dbReference type="Pfam" id="PF02896">
    <property type="entry name" value="PEP-utilizers_C"/>
    <property type="match status" value="1"/>
</dbReference>
<keyword evidence="8" id="KW-0418">Kinase</keyword>
<dbReference type="NCBIfam" id="TIGR01828">
    <property type="entry name" value="pyru_phos_dikin"/>
    <property type="match status" value="1"/>
</dbReference>
<evidence type="ECO:0000259" key="17">
    <source>
        <dbReference type="Pfam" id="PF02896"/>
    </source>
</evidence>
<evidence type="ECO:0000256" key="12">
    <source>
        <dbReference type="PIRSR" id="PIRSR000853-1"/>
    </source>
</evidence>
<dbReference type="GO" id="GO:0050242">
    <property type="term" value="F:pyruvate, phosphate dikinase activity"/>
    <property type="evidence" value="ECO:0007669"/>
    <property type="project" value="UniProtKB-EC"/>
</dbReference>
<dbReference type="InterPro" id="IPR013815">
    <property type="entry name" value="ATP_grasp_subdomain_1"/>
</dbReference>
<dbReference type="InterPro" id="IPR000121">
    <property type="entry name" value="PEP_util_C"/>
</dbReference>
<dbReference type="InterPro" id="IPR002192">
    <property type="entry name" value="PPDK_AMP/ATP-bd"/>
</dbReference>
<feature type="domain" description="Pyruvate phosphate dikinase AMP/ATP-binding" evidence="16">
    <location>
        <begin position="16"/>
        <end position="53"/>
    </location>
</feature>
<feature type="domain" description="PEP-utilising enzyme mobile" evidence="15">
    <location>
        <begin position="420"/>
        <end position="501"/>
    </location>
</feature>
<evidence type="ECO:0000256" key="4">
    <source>
        <dbReference type="ARBA" id="ARBA00020138"/>
    </source>
</evidence>
<keyword evidence="6 14" id="KW-0479">Metal-binding</keyword>
<dbReference type="InterPro" id="IPR018274">
    <property type="entry name" value="PEP_util_AS"/>
</dbReference>
<dbReference type="SUPFAM" id="SSF51621">
    <property type="entry name" value="Phosphoenolpyruvate/pyruvate domain"/>
    <property type="match status" value="1"/>
</dbReference>
<evidence type="ECO:0000313" key="19">
    <source>
        <dbReference type="Proteomes" id="UP001179600"/>
    </source>
</evidence>
<dbReference type="EMBL" id="CP116507">
    <property type="protein sequence ID" value="WCG23336.1"/>
    <property type="molecule type" value="Genomic_DNA"/>
</dbReference>
<dbReference type="NCBIfam" id="NF004531">
    <property type="entry name" value="PRK05878.1"/>
    <property type="match status" value="1"/>
</dbReference>
<feature type="binding site" evidence="13">
    <location>
        <position position="765"/>
    </location>
    <ligand>
        <name>substrate</name>
    </ligand>
</feature>
<dbReference type="InterPro" id="IPR036637">
    <property type="entry name" value="Phosphohistidine_dom_sf"/>
</dbReference>
<dbReference type="InterPro" id="IPR010121">
    <property type="entry name" value="Pyruvate_phosphate_dikinase"/>
</dbReference>
<dbReference type="PROSITE" id="PS00370">
    <property type="entry name" value="PEP_ENZYMES_PHOS_SITE"/>
    <property type="match status" value="1"/>
</dbReference>
<dbReference type="PIRSF" id="PIRSF000853">
    <property type="entry name" value="PPDK"/>
    <property type="match status" value="1"/>
</dbReference>
<comment type="cofactor">
    <cofactor evidence="1 14">
        <name>Mg(2+)</name>
        <dbReference type="ChEBI" id="CHEBI:18420"/>
    </cofactor>
</comment>
<accession>A0AAE9XJC8</accession>
<dbReference type="SUPFAM" id="SSF56059">
    <property type="entry name" value="Glutathione synthetase ATP-binding domain-like"/>
    <property type="match status" value="1"/>
</dbReference>
<evidence type="ECO:0000256" key="5">
    <source>
        <dbReference type="ARBA" id="ARBA00022679"/>
    </source>
</evidence>
<sequence length="868" mass="97208">MKYVYPFSEGSKEMKALLGGKGANLSEMTREGLPIPEGFVITTEACMNYLNKKMDFKNDLMNDVLEQISQLEQLTGKELNGQRNPLLLSVRSGAQYSMPGMMDTILNLGLNDVTVEALATETQDERFAYDCYRRFIQMYGNVVMGIDINRFEQYFEHMKETCEITEDHQLTATDLKQIVKVYQEIYQEVTQTIFPQDPLEQLTLAIEAVFNSWHNHRAYIYRNRHGIPHDLGTGVTVQLMVFGNKGETSGTGVLFTRHPSEGTDEIFGEYLVNAQGEDVVAGIRTPQPIEQMAAQWPDVYQELAQHVKHLERHYRDMQDVEFTVEEGKLYILQTRNGKRTARAAFQIAHDLVEENLLTPREALARLTPNMADELLHPVFVENSETQSKWLAKGLPASPGAATGRIVFNTVAAKEWTDRGESVILVRQETSPEDVEGMLLSQGILTSRGGMTSHAAVVARGLGTCCIVGCQEVIVNETTKTMTTASAVFREGDEISIDGNTGNVYQGAVETESAEEMPVFETILGWADEIATMKVKANAETPKEMALALKFGAQGFGLVRTEHMFFSEDNLKWMRHMILAENVAERTEALKVLGKNQVHDFKQLLDSAQGAPFVIRLLDPPLHEFLPHTEQEIQQVAQQLGKAPDNLAQKLNDLKEVNPMLGHRGCRLAITYPEIYEMQLEAILTSLSETTQALRPAVLEVMIPLVGSHAELALIRQRLEAYQANWEAQHQERHTIRYGTMIEIPRACVTADKLAESSDFFSFGTNDLTQMTYGFSRDDVYKFIGEYVEQGLLPHDPFQHVDTEGVGELMRMAVEKGRQTNPDLPIGICGEVGGDPQSIEFYQTLGLNYVSCSPYRVPSARLAVAQAAM</sequence>
<evidence type="ECO:0000256" key="8">
    <source>
        <dbReference type="ARBA" id="ARBA00022777"/>
    </source>
</evidence>
<evidence type="ECO:0000256" key="9">
    <source>
        <dbReference type="ARBA" id="ARBA00022840"/>
    </source>
</evidence>
<keyword evidence="5 18" id="KW-0808">Transferase</keyword>
<feature type="binding site" evidence="13">
    <location>
        <position position="559"/>
    </location>
    <ligand>
        <name>substrate</name>
    </ligand>
</feature>
<dbReference type="RefSeq" id="WP_272163617.1">
    <property type="nucleotide sequence ID" value="NZ_CP116507.1"/>
</dbReference>
<proteinExistence type="inferred from homology"/>
<keyword evidence="18" id="KW-0670">Pyruvate</keyword>
<evidence type="ECO:0000256" key="13">
    <source>
        <dbReference type="PIRSR" id="PIRSR000853-2"/>
    </source>
</evidence>
<gene>
    <name evidence="18" type="primary">ppdK</name>
    <name evidence="18" type="ORF">PML95_03600</name>
</gene>
<dbReference type="Gene3D" id="3.30.470.20">
    <property type="entry name" value="ATP-grasp fold, B domain"/>
    <property type="match status" value="1"/>
</dbReference>
<evidence type="ECO:0000313" key="18">
    <source>
        <dbReference type="EMBL" id="WCG23336.1"/>
    </source>
</evidence>
<dbReference type="Gene3D" id="3.30.1490.20">
    <property type="entry name" value="ATP-grasp fold, A domain"/>
    <property type="match status" value="1"/>
</dbReference>
<keyword evidence="10 14" id="KW-0460">Magnesium</keyword>
<dbReference type="Pfam" id="PF00391">
    <property type="entry name" value="PEP-utilizers"/>
    <property type="match status" value="1"/>
</dbReference>
<feature type="binding site" evidence="13">
    <location>
        <position position="763"/>
    </location>
    <ligand>
        <name>substrate</name>
    </ligand>
</feature>
<evidence type="ECO:0000256" key="6">
    <source>
        <dbReference type="ARBA" id="ARBA00022723"/>
    </source>
</evidence>
<dbReference type="SUPFAM" id="SSF52009">
    <property type="entry name" value="Phosphohistidine domain"/>
    <property type="match status" value="1"/>
</dbReference>
<feature type="binding site" evidence="14">
    <location>
        <position position="766"/>
    </location>
    <ligand>
        <name>Mg(2+)</name>
        <dbReference type="ChEBI" id="CHEBI:18420"/>
    </ligand>
</feature>
<dbReference type="EC" id="2.7.9.1" evidence="3"/>
<dbReference type="Gene3D" id="1.10.189.10">
    <property type="entry name" value="Pyruvate Phosphate Dikinase, domain 2"/>
    <property type="match status" value="1"/>
</dbReference>
<dbReference type="InterPro" id="IPR023151">
    <property type="entry name" value="PEP_util_CS"/>
</dbReference>
<evidence type="ECO:0000256" key="10">
    <source>
        <dbReference type="ARBA" id="ARBA00022842"/>
    </source>
</evidence>
<dbReference type="InterPro" id="IPR008279">
    <property type="entry name" value="PEP-util_enz_mobile_dom"/>
</dbReference>
<dbReference type="Pfam" id="PF01326">
    <property type="entry name" value="PPDK_N"/>
    <property type="match status" value="3"/>
</dbReference>
<feature type="active site" description="Proton donor" evidence="12">
    <location>
        <position position="828"/>
    </location>
</feature>
<dbReference type="PROSITE" id="PS00742">
    <property type="entry name" value="PEP_ENZYMES_2"/>
    <property type="match status" value="1"/>
</dbReference>